<protein>
    <submittedName>
        <fullName evidence="2">Uncharacterized protein</fullName>
    </submittedName>
</protein>
<sequence>MGNTQDNRQTPFRKRVGRLNVTVFENVSKKGEIYFSTYIQRRYETNGTWKEGPLSEFDLDDLPVATQMAQQYIANQKAKYSKQQLPQPADPSWVADTHEPKAAA</sequence>
<organism evidence="2 3">
    <name type="scientific">Aeoliella straminimaris</name>
    <dbReference type="NCBI Taxonomy" id="2954799"/>
    <lineage>
        <taxon>Bacteria</taxon>
        <taxon>Pseudomonadati</taxon>
        <taxon>Planctomycetota</taxon>
        <taxon>Planctomycetia</taxon>
        <taxon>Pirellulales</taxon>
        <taxon>Lacipirellulaceae</taxon>
        <taxon>Aeoliella</taxon>
    </lineage>
</organism>
<dbReference type="EMBL" id="JAMXLR010000006">
    <property type="protein sequence ID" value="MCO6042694.1"/>
    <property type="molecule type" value="Genomic_DNA"/>
</dbReference>
<keyword evidence="3" id="KW-1185">Reference proteome</keyword>
<dbReference type="Proteomes" id="UP001155241">
    <property type="component" value="Unassembled WGS sequence"/>
</dbReference>
<evidence type="ECO:0000313" key="3">
    <source>
        <dbReference type="Proteomes" id="UP001155241"/>
    </source>
</evidence>
<proteinExistence type="predicted"/>
<comment type="caution">
    <text evidence="2">The sequence shown here is derived from an EMBL/GenBank/DDBJ whole genome shotgun (WGS) entry which is preliminary data.</text>
</comment>
<name>A0A9X2FAG6_9BACT</name>
<feature type="region of interest" description="Disordered" evidence="1">
    <location>
        <begin position="77"/>
        <end position="104"/>
    </location>
</feature>
<evidence type="ECO:0000313" key="2">
    <source>
        <dbReference type="EMBL" id="MCO6042694.1"/>
    </source>
</evidence>
<gene>
    <name evidence="2" type="ORF">NG895_02130</name>
</gene>
<accession>A0A9X2FAG6</accession>
<reference evidence="2" key="1">
    <citation type="submission" date="2022-06" db="EMBL/GenBank/DDBJ databases">
        <title>Aeoliella straminimaris, a novel planctomycete from sediments.</title>
        <authorList>
            <person name="Vitorino I.R."/>
            <person name="Lage O.M."/>
        </authorList>
    </citation>
    <scope>NUCLEOTIDE SEQUENCE</scope>
    <source>
        <strain evidence="2">ICT_H6.2</strain>
    </source>
</reference>
<evidence type="ECO:0000256" key="1">
    <source>
        <dbReference type="SAM" id="MobiDB-lite"/>
    </source>
</evidence>
<dbReference type="AlphaFoldDB" id="A0A9X2FAG6"/>
<dbReference type="RefSeq" id="WP_252850790.1">
    <property type="nucleotide sequence ID" value="NZ_JAMXLR010000006.1"/>
</dbReference>